<feature type="transmembrane region" description="Helical" evidence="12">
    <location>
        <begin position="289"/>
        <end position="307"/>
    </location>
</feature>
<dbReference type="KEGG" id="cts:Ctha_2324"/>
<evidence type="ECO:0000313" key="13">
    <source>
        <dbReference type="EMBL" id="ACF14774.1"/>
    </source>
</evidence>
<keyword evidence="10" id="KW-1015">Disulfide bond</keyword>
<accession>B3QWL4</accession>
<feature type="transmembrane region" description="Helical" evidence="12">
    <location>
        <begin position="222"/>
        <end position="243"/>
    </location>
</feature>
<dbReference type="STRING" id="517418.Ctha_2324"/>
<proteinExistence type="predicted"/>
<reference evidence="13 14" key="1">
    <citation type="submission" date="2008-06" db="EMBL/GenBank/DDBJ databases">
        <title>Complete sequence of Chloroherpeton thalassium ATCC 35110.</title>
        <authorList>
            <consortium name="US DOE Joint Genome Institute"/>
            <person name="Lucas S."/>
            <person name="Copeland A."/>
            <person name="Lapidus A."/>
            <person name="Glavina del Rio T."/>
            <person name="Dalin E."/>
            <person name="Tice H."/>
            <person name="Bruce D."/>
            <person name="Goodwin L."/>
            <person name="Pitluck S."/>
            <person name="Schmutz J."/>
            <person name="Larimer F."/>
            <person name="Land M."/>
            <person name="Hauser L."/>
            <person name="Kyrpides N."/>
            <person name="Mikhailova N."/>
            <person name="Liu Z."/>
            <person name="Li T."/>
            <person name="Zhao F."/>
            <person name="Overmann J."/>
            <person name="Bryant D.A."/>
            <person name="Richardson P."/>
        </authorList>
    </citation>
    <scope>NUCLEOTIDE SEQUENCE [LARGE SCALE GENOMIC DNA]</scope>
    <source>
        <strain evidence="14">ATCC 35110 / GB-78</strain>
    </source>
</reference>
<dbReference type="GO" id="GO:0016491">
    <property type="term" value="F:oxidoreductase activity"/>
    <property type="evidence" value="ECO:0007669"/>
    <property type="project" value="UniProtKB-KW"/>
</dbReference>
<evidence type="ECO:0000256" key="6">
    <source>
        <dbReference type="ARBA" id="ARBA00023002"/>
    </source>
</evidence>
<name>B3QWL4_CHLT3</name>
<dbReference type="InterPro" id="IPR003780">
    <property type="entry name" value="COX15/CtaA_fam"/>
</dbReference>
<evidence type="ECO:0000256" key="3">
    <source>
        <dbReference type="ARBA" id="ARBA00022692"/>
    </source>
</evidence>
<evidence type="ECO:0000256" key="12">
    <source>
        <dbReference type="SAM" id="Phobius"/>
    </source>
</evidence>
<evidence type="ECO:0000313" key="14">
    <source>
        <dbReference type="Proteomes" id="UP000001208"/>
    </source>
</evidence>
<dbReference type="GO" id="GO:0046872">
    <property type="term" value="F:metal ion binding"/>
    <property type="evidence" value="ECO:0007669"/>
    <property type="project" value="UniProtKB-KW"/>
</dbReference>
<evidence type="ECO:0000256" key="8">
    <source>
        <dbReference type="ARBA" id="ARBA00023133"/>
    </source>
</evidence>
<keyword evidence="4" id="KW-0479">Metal-binding</keyword>
<evidence type="ECO:0000256" key="7">
    <source>
        <dbReference type="ARBA" id="ARBA00023004"/>
    </source>
</evidence>
<evidence type="ECO:0000256" key="5">
    <source>
        <dbReference type="ARBA" id="ARBA00022989"/>
    </source>
</evidence>
<comment type="subcellular location">
    <subcellularLocation>
        <location evidence="1">Membrane</location>
        <topology evidence="1">Multi-pass membrane protein</topology>
    </subcellularLocation>
</comment>
<gene>
    <name evidence="13" type="ordered locus">Ctha_2324</name>
</gene>
<dbReference type="Proteomes" id="UP000001208">
    <property type="component" value="Chromosome"/>
</dbReference>
<evidence type="ECO:0000256" key="10">
    <source>
        <dbReference type="ARBA" id="ARBA00023157"/>
    </source>
</evidence>
<feature type="transmembrane region" description="Helical" evidence="12">
    <location>
        <begin position="174"/>
        <end position="194"/>
    </location>
</feature>
<evidence type="ECO:0000256" key="9">
    <source>
        <dbReference type="ARBA" id="ARBA00023136"/>
    </source>
</evidence>
<evidence type="ECO:0000256" key="2">
    <source>
        <dbReference type="ARBA" id="ARBA00022475"/>
    </source>
</evidence>
<feature type="transmembrane region" description="Helical" evidence="12">
    <location>
        <begin position="263"/>
        <end position="283"/>
    </location>
</feature>
<dbReference type="EMBL" id="CP001100">
    <property type="protein sequence ID" value="ACF14774.1"/>
    <property type="molecule type" value="Genomic_DNA"/>
</dbReference>
<dbReference type="HOGENOM" id="CLU_041525_1_0_10"/>
<dbReference type="PANTHER" id="PTHR35457:SF1">
    <property type="entry name" value="HEME A SYNTHASE"/>
    <property type="match status" value="1"/>
</dbReference>
<dbReference type="GO" id="GO:0006784">
    <property type="term" value="P:heme A biosynthetic process"/>
    <property type="evidence" value="ECO:0007669"/>
    <property type="project" value="InterPro"/>
</dbReference>
<feature type="transmembrane region" description="Helical" evidence="12">
    <location>
        <begin position="73"/>
        <end position="94"/>
    </location>
</feature>
<sequence length="316" mass="34818">MNVSSFRKLLIVTTAATYLLIFIGGLVRVTGAGLACPDWPTCFGSWLPPLDVSAIPAGDSTANFSALLVLLEYLNRLFTALVALLIIFTAVLGFQSLKSAPRLILALFGAVVLYGVQIWLSGEIVRTALNPFLVTLHFIISLVVGSMLTFVTVRAYYMETPSEESRSAYPENSHLVLLFLWFFAIFQIGLGTRVREKIEIVSRLLPDLTKKEWLAEIGSMSYIHGVTGVIECVATWFFGYWLLKKSKEPSALVSNTMNGVMGLMLAQILLGVALVMVGLPAFVQLLHQWGSSLYIGLLLVLFTAFWTKRNSAIQTN</sequence>
<dbReference type="RefSeq" id="WP_012500856.1">
    <property type="nucleotide sequence ID" value="NC_011026.1"/>
</dbReference>
<keyword evidence="5 12" id="KW-1133">Transmembrane helix</keyword>
<comment type="pathway">
    <text evidence="11">Porphyrin-containing compound metabolism.</text>
</comment>
<dbReference type="AlphaFoldDB" id="B3QWL4"/>
<dbReference type="OrthoDB" id="1447144at2"/>
<organism evidence="13 14">
    <name type="scientific">Chloroherpeton thalassium (strain ATCC 35110 / GB-78)</name>
    <dbReference type="NCBI Taxonomy" id="517418"/>
    <lineage>
        <taxon>Bacteria</taxon>
        <taxon>Pseudomonadati</taxon>
        <taxon>Chlorobiota</taxon>
        <taxon>Chlorobiia</taxon>
        <taxon>Chlorobiales</taxon>
        <taxon>Chloroherpetonaceae</taxon>
        <taxon>Chloroherpeton</taxon>
    </lineage>
</organism>
<keyword evidence="9 12" id="KW-0472">Membrane</keyword>
<feature type="transmembrane region" description="Helical" evidence="12">
    <location>
        <begin position="103"/>
        <end position="120"/>
    </location>
</feature>
<keyword evidence="3 12" id="KW-0812">Transmembrane</keyword>
<dbReference type="PANTHER" id="PTHR35457">
    <property type="entry name" value="HEME A SYNTHASE"/>
    <property type="match status" value="1"/>
</dbReference>
<dbReference type="eggNOG" id="COG1612">
    <property type="taxonomic scope" value="Bacteria"/>
</dbReference>
<dbReference type="Pfam" id="PF02628">
    <property type="entry name" value="COX15-CtaA"/>
    <property type="match status" value="1"/>
</dbReference>
<keyword evidence="7" id="KW-0408">Iron</keyword>
<dbReference type="GO" id="GO:0016020">
    <property type="term" value="C:membrane"/>
    <property type="evidence" value="ECO:0007669"/>
    <property type="project" value="UniProtKB-SubCell"/>
</dbReference>
<evidence type="ECO:0000256" key="11">
    <source>
        <dbReference type="ARBA" id="ARBA00023444"/>
    </source>
</evidence>
<keyword evidence="8" id="KW-0350">Heme biosynthesis</keyword>
<evidence type="ECO:0000256" key="1">
    <source>
        <dbReference type="ARBA" id="ARBA00004141"/>
    </source>
</evidence>
<protein>
    <submittedName>
        <fullName evidence="13">Cytochrome oxidase assembly</fullName>
    </submittedName>
</protein>
<dbReference type="InterPro" id="IPR050450">
    <property type="entry name" value="COX15/CtaA_HemeA_synthase"/>
</dbReference>
<keyword evidence="14" id="KW-1185">Reference proteome</keyword>
<keyword evidence="6" id="KW-0560">Oxidoreductase</keyword>
<feature type="transmembrane region" description="Helical" evidence="12">
    <location>
        <begin position="132"/>
        <end position="153"/>
    </location>
</feature>
<keyword evidence="2" id="KW-1003">Cell membrane</keyword>
<evidence type="ECO:0000256" key="4">
    <source>
        <dbReference type="ARBA" id="ARBA00022723"/>
    </source>
</evidence>